<name>A0A1H4BYF8_9BURK</name>
<dbReference type="Gene3D" id="3.40.190.290">
    <property type="match status" value="1"/>
</dbReference>
<dbReference type="AlphaFoldDB" id="A0A1H4BYF8"/>
<dbReference type="Proteomes" id="UP000199002">
    <property type="component" value="Unassembled WGS sequence"/>
</dbReference>
<dbReference type="PANTHER" id="PTHR30537">
    <property type="entry name" value="HTH-TYPE TRANSCRIPTIONAL REGULATOR"/>
    <property type="match status" value="1"/>
</dbReference>
<gene>
    <name evidence="6" type="ORF">SAMN05421875_11650</name>
</gene>
<dbReference type="InterPro" id="IPR000847">
    <property type="entry name" value="LysR_HTH_N"/>
</dbReference>
<dbReference type="InterPro" id="IPR036388">
    <property type="entry name" value="WH-like_DNA-bd_sf"/>
</dbReference>
<proteinExistence type="inferred from homology"/>
<dbReference type="GO" id="GO:0043565">
    <property type="term" value="F:sequence-specific DNA binding"/>
    <property type="evidence" value="ECO:0007669"/>
    <property type="project" value="TreeGrafter"/>
</dbReference>
<feature type="domain" description="HTH lysR-type" evidence="5">
    <location>
        <begin position="36"/>
        <end position="89"/>
    </location>
</feature>
<dbReference type="InterPro" id="IPR036390">
    <property type="entry name" value="WH_DNA-bd_sf"/>
</dbReference>
<dbReference type="GO" id="GO:0003700">
    <property type="term" value="F:DNA-binding transcription factor activity"/>
    <property type="evidence" value="ECO:0007669"/>
    <property type="project" value="InterPro"/>
</dbReference>
<keyword evidence="2" id="KW-0805">Transcription regulation</keyword>
<evidence type="ECO:0000256" key="2">
    <source>
        <dbReference type="ARBA" id="ARBA00023015"/>
    </source>
</evidence>
<evidence type="ECO:0000313" key="6">
    <source>
        <dbReference type="EMBL" id="SEA53113.1"/>
    </source>
</evidence>
<dbReference type="EMBL" id="FNQJ01000016">
    <property type="protein sequence ID" value="SEA53113.1"/>
    <property type="molecule type" value="Genomic_DNA"/>
</dbReference>
<dbReference type="GO" id="GO:0006351">
    <property type="term" value="P:DNA-templated transcription"/>
    <property type="evidence" value="ECO:0007669"/>
    <property type="project" value="TreeGrafter"/>
</dbReference>
<dbReference type="CDD" id="cd08479">
    <property type="entry name" value="PBP2_CrgA_like_9"/>
    <property type="match status" value="1"/>
</dbReference>
<dbReference type="FunFam" id="1.10.10.10:FF:000001">
    <property type="entry name" value="LysR family transcriptional regulator"/>
    <property type="match status" value="1"/>
</dbReference>
<dbReference type="STRING" id="592050.SAMN05421875_11650"/>
<dbReference type="Pfam" id="PF03466">
    <property type="entry name" value="LysR_substrate"/>
    <property type="match status" value="1"/>
</dbReference>
<evidence type="ECO:0000256" key="3">
    <source>
        <dbReference type="ARBA" id="ARBA00023125"/>
    </source>
</evidence>
<dbReference type="PANTHER" id="PTHR30537:SF5">
    <property type="entry name" value="HTH-TYPE TRANSCRIPTIONAL ACTIVATOR TTDR-RELATED"/>
    <property type="match status" value="1"/>
</dbReference>
<dbReference type="Gene3D" id="1.10.10.10">
    <property type="entry name" value="Winged helix-like DNA-binding domain superfamily/Winged helix DNA-binding domain"/>
    <property type="match status" value="1"/>
</dbReference>
<dbReference type="InterPro" id="IPR058163">
    <property type="entry name" value="LysR-type_TF_proteobact-type"/>
</dbReference>
<evidence type="ECO:0000256" key="4">
    <source>
        <dbReference type="ARBA" id="ARBA00023163"/>
    </source>
</evidence>
<organism evidence="6 7">
    <name type="scientific">Acidovorax soli</name>
    <dbReference type="NCBI Taxonomy" id="592050"/>
    <lineage>
        <taxon>Bacteria</taxon>
        <taxon>Pseudomonadati</taxon>
        <taxon>Pseudomonadota</taxon>
        <taxon>Betaproteobacteria</taxon>
        <taxon>Burkholderiales</taxon>
        <taxon>Comamonadaceae</taxon>
        <taxon>Acidovorax</taxon>
    </lineage>
</organism>
<protein>
    <submittedName>
        <fullName evidence="6">LysR family transcriptional regulator, transcriptional activator for dmlA</fullName>
    </submittedName>
</protein>
<comment type="similarity">
    <text evidence="1">Belongs to the LysR transcriptional regulatory family.</text>
</comment>
<dbReference type="PROSITE" id="PS50931">
    <property type="entry name" value="HTH_LYSR"/>
    <property type="match status" value="1"/>
</dbReference>
<dbReference type="Pfam" id="PF00126">
    <property type="entry name" value="HTH_1"/>
    <property type="match status" value="1"/>
</dbReference>
<dbReference type="SUPFAM" id="SSF53850">
    <property type="entry name" value="Periplasmic binding protein-like II"/>
    <property type="match status" value="1"/>
</dbReference>
<evidence type="ECO:0000313" key="7">
    <source>
        <dbReference type="Proteomes" id="UP000199002"/>
    </source>
</evidence>
<reference evidence="7" key="1">
    <citation type="submission" date="2016-10" db="EMBL/GenBank/DDBJ databases">
        <authorList>
            <person name="Varghese N."/>
            <person name="Submissions S."/>
        </authorList>
    </citation>
    <scope>NUCLEOTIDE SEQUENCE [LARGE SCALE GENOMIC DNA]</scope>
    <source>
        <strain evidence="7">DSM 25157</strain>
    </source>
</reference>
<evidence type="ECO:0000259" key="5">
    <source>
        <dbReference type="PROSITE" id="PS50931"/>
    </source>
</evidence>
<evidence type="ECO:0000256" key="1">
    <source>
        <dbReference type="ARBA" id="ARBA00009437"/>
    </source>
</evidence>
<keyword evidence="4" id="KW-0804">Transcription</keyword>
<dbReference type="FunFam" id="3.40.190.290:FF:000001">
    <property type="entry name" value="Transcriptional regulator, LysR family"/>
    <property type="match status" value="1"/>
</dbReference>
<sequence length="340" mass="37938">MGRPVAQLFQTPMKTTIRQSLSYSSHIVHKNPAAEDLRVFTAVVRKSSFGAAATELGTSPAYVSKRIRLLEQDLQVRLLHRTTRRVAVTEEGERVFHWAQRILDDMEQLLQEVAVTRSEPRGLLRVSSSFGFGRQIVAPALSRLVEQHPGLQVRLEVFDRLVDVAGEGFDLDVRVGDEIAPHLIARRLADNHRVLCAAPAYLQRKGTPRTVADLAAHDCLVIKERDHPFGVWRLRSGAQEESVKVRGPLSANNGEMAVQWAVDGRGVVLRSLWDVGAQLQAGRLVQLLPQWRQEANVWAVYPTRLERSAKVRVCVEFLQEMFRQEGLGLGLPAADGMQGG</sequence>
<dbReference type="InterPro" id="IPR005119">
    <property type="entry name" value="LysR_subst-bd"/>
</dbReference>
<keyword evidence="7" id="KW-1185">Reference proteome</keyword>
<accession>A0A1H4BYF8</accession>
<dbReference type="SUPFAM" id="SSF46785">
    <property type="entry name" value="Winged helix' DNA-binding domain"/>
    <property type="match status" value="1"/>
</dbReference>
<keyword evidence="3" id="KW-0238">DNA-binding</keyword>